<evidence type="ECO:0000256" key="6">
    <source>
        <dbReference type="ARBA" id="ARBA00023121"/>
    </source>
</evidence>
<dbReference type="InterPro" id="IPR000799">
    <property type="entry name" value="StAR-like"/>
</dbReference>
<dbReference type="GO" id="GO:0015485">
    <property type="term" value="F:cholesterol binding"/>
    <property type="evidence" value="ECO:0007669"/>
    <property type="project" value="InterPro"/>
</dbReference>
<organism evidence="11 12">
    <name type="scientific">Petromyzon marinus</name>
    <name type="common">Sea lamprey</name>
    <dbReference type="NCBI Taxonomy" id="7757"/>
    <lineage>
        <taxon>Eukaryota</taxon>
        <taxon>Metazoa</taxon>
        <taxon>Chordata</taxon>
        <taxon>Craniata</taxon>
        <taxon>Vertebrata</taxon>
        <taxon>Cyclostomata</taxon>
        <taxon>Hyperoartia</taxon>
        <taxon>Petromyzontiformes</taxon>
        <taxon>Petromyzontidae</taxon>
        <taxon>Petromyzon</taxon>
    </lineage>
</organism>
<dbReference type="GeneID" id="116951010"/>
<dbReference type="GO" id="GO:0120020">
    <property type="term" value="F:cholesterol transfer activity"/>
    <property type="evidence" value="ECO:0007669"/>
    <property type="project" value="InterPro"/>
</dbReference>
<dbReference type="PANTHER" id="PTHR46489:SF5">
    <property type="entry name" value="START DOMAIN-CONTAINING PROTEIN 1"/>
    <property type="match status" value="1"/>
</dbReference>
<evidence type="ECO:0000259" key="10">
    <source>
        <dbReference type="PROSITE" id="PS50848"/>
    </source>
</evidence>
<dbReference type="AlphaFoldDB" id="A0AAJ7TY61"/>
<comment type="subcellular location">
    <subcellularLocation>
        <location evidence="1">Mitochondrion</location>
    </subcellularLocation>
</comment>
<evidence type="ECO:0000256" key="8">
    <source>
        <dbReference type="ARBA" id="ARBA00023250"/>
    </source>
</evidence>
<dbReference type="GO" id="GO:0050810">
    <property type="term" value="P:regulation of steroid biosynthetic process"/>
    <property type="evidence" value="ECO:0007669"/>
    <property type="project" value="TreeGrafter"/>
</dbReference>
<dbReference type="SUPFAM" id="SSF55961">
    <property type="entry name" value="Bet v1-like"/>
    <property type="match status" value="1"/>
</dbReference>
<keyword evidence="5" id="KW-0445">Lipid transport</keyword>
<dbReference type="Pfam" id="PF01852">
    <property type="entry name" value="START"/>
    <property type="match status" value="1"/>
</dbReference>
<evidence type="ECO:0000256" key="4">
    <source>
        <dbReference type="ARBA" id="ARBA00022448"/>
    </source>
</evidence>
<dbReference type="InterPro" id="IPR023393">
    <property type="entry name" value="START-like_dom_sf"/>
</dbReference>
<evidence type="ECO:0000313" key="11">
    <source>
        <dbReference type="Proteomes" id="UP001318040"/>
    </source>
</evidence>
<evidence type="ECO:0000256" key="9">
    <source>
        <dbReference type="ARBA" id="ARBA00032620"/>
    </source>
</evidence>
<comment type="subunit">
    <text evidence="3">May interact with TSPO.</text>
</comment>
<keyword evidence="6" id="KW-0446">Lipid-binding</keyword>
<dbReference type="GO" id="GO:0005739">
    <property type="term" value="C:mitochondrion"/>
    <property type="evidence" value="ECO:0007669"/>
    <property type="project" value="UniProtKB-SubCell"/>
</dbReference>
<protein>
    <recommendedName>
        <fullName evidence="9">START domain-containing protein 1</fullName>
    </recommendedName>
</protein>
<dbReference type="PROSITE" id="PS50848">
    <property type="entry name" value="START"/>
    <property type="match status" value="1"/>
</dbReference>
<feature type="domain" description="START" evidence="10">
    <location>
        <begin position="109"/>
        <end position="285"/>
    </location>
</feature>
<keyword evidence="7" id="KW-0496">Mitochondrion</keyword>
<dbReference type="InterPro" id="IPR002913">
    <property type="entry name" value="START_lipid-bd_dom"/>
</dbReference>
<dbReference type="PANTHER" id="PTHR46489">
    <property type="entry name" value="STEROIDOGENIC ACUTE REGULATORY PROTEIN, MITOCHONDRIAL"/>
    <property type="match status" value="1"/>
</dbReference>
<proteinExistence type="predicted"/>
<dbReference type="Proteomes" id="UP001318040">
    <property type="component" value="Chromosome 41"/>
</dbReference>
<keyword evidence="8" id="KW-0755">Steroidogenesis</keyword>
<dbReference type="InterPro" id="IPR029866">
    <property type="entry name" value="StAR"/>
</dbReference>
<keyword evidence="11" id="KW-1185">Reference proteome</keyword>
<sequence length="306" mass="33300">MLPATFKLCCGTSYQHCRTLTGVSTRRLVRTAIQHDALGSLARHASSAFGSLRAPGCGLQRFLPALGESASRGGADAAVSDAELHYLRQGREALQRVLSILDEGDSGPWHSEGGEGQGDSVSSKVLPDIGKVFKLEADVPGSVDQLHAQLFEQVERMCEWNPNVQQVKVLQRIGQRTLVTHDVAADAAGNLVKARDFVNLRHSIRRGSTCYLVGVSTHSDSAPPQDAYIRGETGPSLIMLRPSAKDPSKTHIIWLLNIDLKGWLPKSLINRALSRMQLDFATSLRARMLQPSHVSVAANERASFIH</sequence>
<evidence type="ECO:0000313" key="12">
    <source>
        <dbReference type="RefSeq" id="XP_032825166.1"/>
    </source>
</evidence>
<dbReference type="SMART" id="SM00234">
    <property type="entry name" value="START"/>
    <property type="match status" value="1"/>
</dbReference>
<evidence type="ECO:0000256" key="1">
    <source>
        <dbReference type="ARBA" id="ARBA00004173"/>
    </source>
</evidence>
<dbReference type="RefSeq" id="XP_032825166.1">
    <property type="nucleotide sequence ID" value="XM_032969275.1"/>
</dbReference>
<evidence type="ECO:0000256" key="3">
    <source>
        <dbReference type="ARBA" id="ARBA00011279"/>
    </source>
</evidence>
<dbReference type="GO" id="GO:0006694">
    <property type="term" value="P:steroid biosynthetic process"/>
    <property type="evidence" value="ECO:0007669"/>
    <property type="project" value="UniProtKB-KW"/>
</dbReference>
<keyword evidence="4" id="KW-0813">Transport</keyword>
<comment type="pathway">
    <text evidence="2">Steroid metabolism; cholesterol metabolism.</text>
</comment>
<dbReference type="KEGG" id="pmrn:116951010"/>
<dbReference type="CTD" id="6770"/>
<dbReference type="Gene3D" id="3.30.530.20">
    <property type="match status" value="1"/>
</dbReference>
<evidence type="ECO:0000256" key="5">
    <source>
        <dbReference type="ARBA" id="ARBA00023055"/>
    </source>
</evidence>
<dbReference type="PRINTS" id="PR00978">
    <property type="entry name" value="STARPROTEIN"/>
</dbReference>
<evidence type="ECO:0000256" key="2">
    <source>
        <dbReference type="ARBA" id="ARBA00004731"/>
    </source>
</evidence>
<reference evidence="12" key="1">
    <citation type="submission" date="2025-08" db="UniProtKB">
        <authorList>
            <consortium name="RefSeq"/>
        </authorList>
    </citation>
    <scope>IDENTIFICATION</scope>
    <source>
        <tissue evidence="12">Sperm</tissue>
    </source>
</reference>
<evidence type="ECO:0000256" key="7">
    <source>
        <dbReference type="ARBA" id="ARBA00023128"/>
    </source>
</evidence>
<dbReference type="GO" id="GO:0032367">
    <property type="term" value="P:intracellular cholesterol transport"/>
    <property type="evidence" value="ECO:0007669"/>
    <property type="project" value="TreeGrafter"/>
</dbReference>
<accession>A0AAJ7TY61</accession>
<gene>
    <name evidence="12" type="primary">STAR</name>
</gene>
<name>A0AAJ7TY61_PETMA</name>